<dbReference type="PIRSF" id="PIRSF031900">
    <property type="entry name" value="UCP031900"/>
    <property type="match status" value="1"/>
</dbReference>
<dbReference type="InterPro" id="IPR015943">
    <property type="entry name" value="WD40/YVTN_repeat-like_dom_sf"/>
</dbReference>
<feature type="chain" id="PRO_5022970563" evidence="1">
    <location>
        <begin position="22"/>
        <end position="297"/>
    </location>
</feature>
<protein>
    <submittedName>
        <fullName evidence="3">Esterase-like activity of phytase family protein</fullName>
    </submittedName>
</protein>
<reference evidence="3 4" key="1">
    <citation type="submission" date="2019-08" db="EMBL/GenBank/DDBJ databases">
        <title>Identification of a novel species of the genus Boseongicola.</title>
        <authorList>
            <person name="Zhang X.-Q."/>
        </authorList>
    </citation>
    <scope>NUCLEOTIDE SEQUENCE [LARGE SCALE GENOMIC DNA]</scope>
    <source>
        <strain evidence="3 4">HY14</strain>
    </source>
</reference>
<evidence type="ECO:0000313" key="3">
    <source>
        <dbReference type="EMBL" id="TYB81965.1"/>
    </source>
</evidence>
<feature type="domain" description="Phytase-like" evidence="2">
    <location>
        <begin position="41"/>
        <end position="282"/>
    </location>
</feature>
<evidence type="ECO:0000259" key="2">
    <source>
        <dbReference type="Pfam" id="PF13449"/>
    </source>
</evidence>
<organism evidence="3 4">
    <name type="scientific">Maritimibacter fusiformis</name>
    <dbReference type="NCBI Taxonomy" id="2603819"/>
    <lineage>
        <taxon>Bacteria</taxon>
        <taxon>Pseudomonadati</taxon>
        <taxon>Pseudomonadota</taxon>
        <taxon>Alphaproteobacteria</taxon>
        <taxon>Rhodobacterales</taxon>
        <taxon>Roseobacteraceae</taxon>
        <taxon>Maritimibacter</taxon>
    </lineage>
</organism>
<name>A0A5D0RMA1_9RHOB</name>
<dbReference type="Pfam" id="PF13449">
    <property type="entry name" value="Phytase-like"/>
    <property type="match status" value="1"/>
</dbReference>
<dbReference type="RefSeq" id="WP_148376570.1">
    <property type="nucleotide sequence ID" value="NZ_VSIY01000004.1"/>
</dbReference>
<dbReference type="InterPro" id="IPR027372">
    <property type="entry name" value="Phytase-like_dom"/>
</dbReference>
<dbReference type="Proteomes" id="UP000322080">
    <property type="component" value="Unassembled WGS sequence"/>
</dbReference>
<evidence type="ECO:0000313" key="4">
    <source>
        <dbReference type="Proteomes" id="UP000322080"/>
    </source>
</evidence>
<dbReference type="SUPFAM" id="SSF101898">
    <property type="entry name" value="NHL repeat"/>
    <property type="match status" value="1"/>
</dbReference>
<evidence type="ECO:0000256" key="1">
    <source>
        <dbReference type="SAM" id="SignalP"/>
    </source>
</evidence>
<gene>
    <name evidence="3" type="ORF">FVF75_04295</name>
</gene>
<dbReference type="AlphaFoldDB" id="A0A5D0RMA1"/>
<comment type="caution">
    <text evidence="3">The sequence shown here is derived from an EMBL/GenBank/DDBJ whole genome shotgun (WGS) entry which is preliminary data.</text>
</comment>
<dbReference type="Gene3D" id="2.130.10.10">
    <property type="entry name" value="YVTN repeat-like/Quinoprotein amine dehydrogenase"/>
    <property type="match status" value="1"/>
</dbReference>
<dbReference type="EMBL" id="VSIY01000004">
    <property type="protein sequence ID" value="TYB81965.1"/>
    <property type="molecule type" value="Genomic_DNA"/>
</dbReference>
<accession>A0A5D0RMA1</accession>
<sequence>MHRRLALAITAAVLLTPLATAQPADIATFSSRLSWTMDDRRFGGWSGLELSPDGSTFVMVSDRANILTGRIERDENGLITGVQAGTIRPLKYTTGGDLPRYHDDSEGLAMAADGRIYVSFESVHRVVVYDNAVVERAIDLPRVPDYDSLQNNSSLEALAIDEDGAIYIIPERSGEIDKPFPVHRLRGETWETPYEIPRRGEFLVVGADIGPDGRLYVLERALSSMLGFSSRVRRFDMSETALTNETTLFTSPAGRHDNLEGVAVWRDTAGHMRVTMVSDDNFRFFQTTEFVEYVVPE</sequence>
<feature type="signal peptide" evidence="1">
    <location>
        <begin position="1"/>
        <end position="21"/>
    </location>
</feature>
<dbReference type="InterPro" id="IPR014567">
    <property type="entry name" value="UCP031900"/>
</dbReference>
<keyword evidence="1" id="KW-0732">Signal</keyword>
<proteinExistence type="predicted"/>
<keyword evidence="4" id="KW-1185">Reference proteome</keyword>